<dbReference type="PRINTS" id="PR01590">
    <property type="entry name" value="HTHFIS"/>
</dbReference>
<dbReference type="InterPro" id="IPR002078">
    <property type="entry name" value="Sigma_54_int"/>
</dbReference>
<accession>A0AAE3XJG8</accession>
<dbReference type="Pfam" id="PF00072">
    <property type="entry name" value="Response_reg"/>
    <property type="match status" value="1"/>
</dbReference>
<proteinExistence type="predicted"/>
<dbReference type="Gene3D" id="3.40.50.300">
    <property type="entry name" value="P-loop containing nucleotide triphosphate hydrolases"/>
    <property type="match status" value="1"/>
</dbReference>
<name>A0AAE3XJG8_9BACT</name>
<dbReference type="PANTHER" id="PTHR32071">
    <property type="entry name" value="TRANSCRIPTIONAL REGULATORY PROTEIN"/>
    <property type="match status" value="1"/>
</dbReference>
<gene>
    <name evidence="9" type="ORF">HNQ88_000245</name>
</gene>
<dbReference type="InterPro" id="IPR009057">
    <property type="entry name" value="Homeodomain-like_sf"/>
</dbReference>
<dbReference type="GO" id="GO:0005524">
    <property type="term" value="F:ATP binding"/>
    <property type="evidence" value="ECO:0007669"/>
    <property type="project" value="UniProtKB-KW"/>
</dbReference>
<dbReference type="InterPro" id="IPR003593">
    <property type="entry name" value="AAA+_ATPase"/>
</dbReference>
<keyword evidence="1" id="KW-0547">Nucleotide-binding</keyword>
<keyword evidence="5" id="KW-0597">Phosphoprotein</keyword>
<evidence type="ECO:0000259" key="8">
    <source>
        <dbReference type="PROSITE" id="PS50110"/>
    </source>
</evidence>
<feature type="modified residue" description="4-aspartylphosphate" evidence="5">
    <location>
        <position position="58"/>
    </location>
</feature>
<dbReference type="GO" id="GO:0006355">
    <property type="term" value="P:regulation of DNA-templated transcription"/>
    <property type="evidence" value="ECO:0007669"/>
    <property type="project" value="InterPro"/>
</dbReference>
<evidence type="ECO:0000259" key="7">
    <source>
        <dbReference type="PROSITE" id="PS50045"/>
    </source>
</evidence>
<dbReference type="CDD" id="cd00156">
    <property type="entry name" value="REC"/>
    <property type="match status" value="1"/>
</dbReference>
<dbReference type="PROSITE" id="PS50110">
    <property type="entry name" value="RESPONSE_REGULATORY"/>
    <property type="match status" value="1"/>
</dbReference>
<feature type="region of interest" description="Disordered" evidence="6">
    <location>
        <begin position="132"/>
        <end position="151"/>
    </location>
</feature>
<comment type="caution">
    <text evidence="9">The sequence shown here is derived from an EMBL/GenBank/DDBJ whole genome shotgun (WGS) entry which is preliminary data.</text>
</comment>
<dbReference type="SUPFAM" id="SSF46689">
    <property type="entry name" value="Homeodomain-like"/>
    <property type="match status" value="1"/>
</dbReference>
<evidence type="ECO:0000256" key="3">
    <source>
        <dbReference type="ARBA" id="ARBA00023015"/>
    </source>
</evidence>
<dbReference type="Pfam" id="PF02954">
    <property type="entry name" value="HTH_8"/>
    <property type="match status" value="1"/>
</dbReference>
<evidence type="ECO:0000313" key="9">
    <source>
        <dbReference type="EMBL" id="MDR6237269.1"/>
    </source>
</evidence>
<reference evidence="9" key="1">
    <citation type="submission" date="2023-07" db="EMBL/GenBank/DDBJ databases">
        <title>Genomic Encyclopedia of Type Strains, Phase IV (KMG-IV): sequencing the most valuable type-strain genomes for metagenomic binning, comparative biology and taxonomic classification.</title>
        <authorList>
            <person name="Goeker M."/>
        </authorList>
    </citation>
    <scope>NUCLEOTIDE SEQUENCE</scope>
    <source>
        <strain evidence="9">DSM 26174</strain>
    </source>
</reference>
<evidence type="ECO:0000256" key="1">
    <source>
        <dbReference type="ARBA" id="ARBA00022741"/>
    </source>
</evidence>
<dbReference type="FunFam" id="3.40.50.300:FF:000006">
    <property type="entry name" value="DNA-binding transcriptional regulator NtrC"/>
    <property type="match status" value="1"/>
</dbReference>
<dbReference type="InterPro" id="IPR025944">
    <property type="entry name" value="Sigma_54_int_dom_CS"/>
</dbReference>
<evidence type="ECO:0000313" key="10">
    <source>
        <dbReference type="Proteomes" id="UP001185092"/>
    </source>
</evidence>
<dbReference type="InterPro" id="IPR058031">
    <property type="entry name" value="AAA_lid_NorR"/>
</dbReference>
<dbReference type="Pfam" id="PF00158">
    <property type="entry name" value="Sigma54_activat"/>
    <property type="match status" value="1"/>
</dbReference>
<evidence type="ECO:0000256" key="4">
    <source>
        <dbReference type="ARBA" id="ARBA00023163"/>
    </source>
</evidence>
<sequence length="455" mass="51866">MAADKVLGRILMVDDDEDVLFAGKMLLKKHAQEVTIEKNPQKIPFLLNNYQYDLILLDMNYTDDTASGKEGIYWLEEILDRQPNAKVVMITAFGDVELAVKSLKIGAMDFVVKPWENAKLIETLKSAQNAESMAAKQDVEEESQEEGPMKGIVGSGESLREIFSIIDKIAGTDANVLILGENGTGKELIAKAIHERSKRKEKVFVNVDMGAITESLFESELFGHKKGSFTDAHEDRKGRFELAHDGTLFLDEIGNLSLPLQAKLLTALQRRKVSRVGDHKEIDVNIRLIAATNGSLHEMVEDKTFRQDLLYRLNTVEIRLPALRERKEDIEELAKFFVKRYCKKYDKKSKQLQAGALAKLEEYAWPGNVRELQHAIERSVIMCEDQFLRKEDFSFLRTEASDRHDMAFDNYNLEEIERKVIQEALDKYKGNISKASRELGITRAALYRRLEKHGI</sequence>
<dbReference type="RefSeq" id="WP_338390296.1">
    <property type="nucleotide sequence ID" value="NZ_AP025305.1"/>
</dbReference>
<evidence type="ECO:0000256" key="2">
    <source>
        <dbReference type="ARBA" id="ARBA00022840"/>
    </source>
</evidence>
<dbReference type="SMART" id="SM00448">
    <property type="entry name" value="REC"/>
    <property type="match status" value="1"/>
</dbReference>
<feature type="domain" description="Sigma-54 factor interaction" evidence="7">
    <location>
        <begin position="152"/>
        <end position="381"/>
    </location>
</feature>
<dbReference type="InterPro" id="IPR002197">
    <property type="entry name" value="HTH_Fis"/>
</dbReference>
<dbReference type="SUPFAM" id="SSF52172">
    <property type="entry name" value="CheY-like"/>
    <property type="match status" value="1"/>
</dbReference>
<dbReference type="InterPro" id="IPR001789">
    <property type="entry name" value="Sig_transdc_resp-reg_receiver"/>
</dbReference>
<keyword evidence="3" id="KW-0805">Transcription regulation</keyword>
<dbReference type="Proteomes" id="UP001185092">
    <property type="component" value="Unassembled WGS sequence"/>
</dbReference>
<dbReference type="SUPFAM" id="SSF52540">
    <property type="entry name" value="P-loop containing nucleoside triphosphate hydrolases"/>
    <property type="match status" value="1"/>
</dbReference>
<dbReference type="Pfam" id="PF25601">
    <property type="entry name" value="AAA_lid_14"/>
    <property type="match status" value="1"/>
</dbReference>
<keyword evidence="2" id="KW-0067">ATP-binding</keyword>
<dbReference type="PROSITE" id="PS50045">
    <property type="entry name" value="SIGMA54_INTERACT_4"/>
    <property type="match status" value="1"/>
</dbReference>
<dbReference type="EMBL" id="JAVDQD010000001">
    <property type="protein sequence ID" value="MDR6237269.1"/>
    <property type="molecule type" value="Genomic_DNA"/>
</dbReference>
<protein>
    <submittedName>
        <fullName evidence="9">DNA-binding NtrC family response regulator</fullName>
    </submittedName>
</protein>
<dbReference type="AlphaFoldDB" id="A0AAE3XJG8"/>
<dbReference type="GO" id="GO:0000160">
    <property type="term" value="P:phosphorelay signal transduction system"/>
    <property type="evidence" value="ECO:0007669"/>
    <property type="project" value="InterPro"/>
</dbReference>
<keyword evidence="4" id="KW-0804">Transcription</keyword>
<keyword evidence="10" id="KW-1185">Reference proteome</keyword>
<dbReference type="PROSITE" id="PS00688">
    <property type="entry name" value="SIGMA54_INTERACT_3"/>
    <property type="match status" value="1"/>
</dbReference>
<dbReference type="InterPro" id="IPR027417">
    <property type="entry name" value="P-loop_NTPase"/>
</dbReference>
<dbReference type="GO" id="GO:0043565">
    <property type="term" value="F:sequence-specific DNA binding"/>
    <property type="evidence" value="ECO:0007669"/>
    <property type="project" value="InterPro"/>
</dbReference>
<feature type="domain" description="Response regulatory" evidence="8">
    <location>
        <begin position="9"/>
        <end position="128"/>
    </location>
</feature>
<evidence type="ECO:0000256" key="6">
    <source>
        <dbReference type="SAM" id="MobiDB-lite"/>
    </source>
</evidence>
<dbReference type="SMART" id="SM00382">
    <property type="entry name" value="AAA"/>
    <property type="match status" value="1"/>
</dbReference>
<dbReference type="InterPro" id="IPR011006">
    <property type="entry name" value="CheY-like_superfamily"/>
</dbReference>
<dbReference type="Gene3D" id="1.10.10.60">
    <property type="entry name" value="Homeodomain-like"/>
    <property type="match status" value="1"/>
</dbReference>
<dbReference type="CDD" id="cd00009">
    <property type="entry name" value="AAA"/>
    <property type="match status" value="1"/>
</dbReference>
<dbReference type="Gene3D" id="3.40.50.2300">
    <property type="match status" value="1"/>
</dbReference>
<organism evidence="9 10">
    <name type="scientific">Aureibacter tunicatorum</name>
    <dbReference type="NCBI Taxonomy" id="866807"/>
    <lineage>
        <taxon>Bacteria</taxon>
        <taxon>Pseudomonadati</taxon>
        <taxon>Bacteroidota</taxon>
        <taxon>Cytophagia</taxon>
        <taxon>Cytophagales</taxon>
        <taxon>Persicobacteraceae</taxon>
        <taxon>Aureibacter</taxon>
    </lineage>
</organism>
<evidence type="ECO:0000256" key="5">
    <source>
        <dbReference type="PROSITE-ProRule" id="PRU00169"/>
    </source>
</evidence>
<dbReference type="PANTHER" id="PTHR32071:SF113">
    <property type="entry name" value="ALGINATE BIOSYNTHESIS TRANSCRIPTIONAL REGULATORY PROTEIN ALGB"/>
    <property type="match status" value="1"/>
</dbReference>
<dbReference type="Gene3D" id="1.10.8.60">
    <property type="match status" value="1"/>
</dbReference>
<keyword evidence="9" id="KW-0238">DNA-binding</keyword>